<dbReference type="SUPFAM" id="SSF56112">
    <property type="entry name" value="Protein kinase-like (PK-like)"/>
    <property type="match status" value="1"/>
</dbReference>
<feature type="compositionally biased region" description="Low complexity" evidence="10">
    <location>
        <begin position="653"/>
        <end position="664"/>
    </location>
</feature>
<gene>
    <name evidence="12" type="ORF">WJX74_000290</name>
</gene>
<feature type="binding site" evidence="9">
    <location>
        <position position="62"/>
    </location>
    <ligand>
        <name>ATP</name>
        <dbReference type="ChEBI" id="CHEBI:30616"/>
    </ligand>
</feature>
<evidence type="ECO:0000313" key="13">
    <source>
        <dbReference type="Proteomes" id="UP001438707"/>
    </source>
</evidence>
<dbReference type="InterPro" id="IPR008271">
    <property type="entry name" value="Ser/Thr_kinase_AS"/>
</dbReference>
<dbReference type="PANTHER" id="PTHR22967">
    <property type="entry name" value="SERINE/THREONINE PROTEIN KINASE"/>
    <property type="match status" value="1"/>
</dbReference>
<evidence type="ECO:0000256" key="9">
    <source>
        <dbReference type="PROSITE-ProRule" id="PRU10141"/>
    </source>
</evidence>
<evidence type="ECO:0000256" key="3">
    <source>
        <dbReference type="ARBA" id="ARBA00022679"/>
    </source>
</evidence>
<name>A0AAW1QKK1_9CHLO</name>
<feature type="domain" description="Protein kinase" evidence="11">
    <location>
        <begin position="33"/>
        <end position="301"/>
    </location>
</feature>
<evidence type="ECO:0000256" key="7">
    <source>
        <dbReference type="ARBA" id="ARBA00047899"/>
    </source>
</evidence>
<keyword evidence="13" id="KW-1185">Reference proteome</keyword>
<feature type="compositionally biased region" description="Low complexity" evidence="10">
    <location>
        <begin position="761"/>
        <end position="771"/>
    </location>
</feature>
<evidence type="ECO:0000256" key="2">
    <source>
        <dbReference type="ARBA" id="ARBA00022527"/>
    </source>
</evidence>
<feature type="compositionally biased region" description="Low complexity" evidence="10">
    <location>
        <begin position="362"/>
        <end position="378"/>
    </location>
</feature>
<dbReference type="Proteomes" id="UP001438707">
    <property type="component" value="Unassembled WGS sequence"/>
</dbReference>
<comment type="catalytic activity">
    <reaction evidence="8">
        <text>L-seryl-[protein] + ATP = O-phospho-L-seryl-[protein] + ADP + H(+)</text>
        <dbReference type="Rhea" id="RHEA:17989"/>
        <dbReference type="Rhea" id="RHEA-COMP:9863"/>
        <dbReference type="Rhea" id="RHEA-COMP:11604"/>
        <dbReference type="ChEBI" id="CHEBI:15378"/>
        <dbReference type="ChEBI" id="CHEBI:29999"/>
        <dbReference type="ChEBI" id="CHEBI:30616"/>
        <dbReference type="ChEBI" id="CHEBI:83421"/>
        <dbReference type="ChEBI" id="CHEBI:456216"/>
        <dbReference type="EC" id="2.7.11.1"/>
    </reaction>
</comment>
<feature type="compositionally biased region" description="Polar residues" evidence="10">
    <location>
        <begin position="612"/>
        <end position="627"/>
    </location>
</feature>
<dbReference type="SMART" id="SM00220">
    <property type="entry name" value="S_TKc"/>
    <property type="match status" value="1"/>
</dbReference>
<feature type="compositionally biased region" description="Gly residues" evidence="10">
    <location>
        <begin position="507"/>
        <end position="522"/>
    </location>
</feature>
<comment type="catalytic activity">
    <reaction evidence="7">
        <text>L-threonyl-[protein] + ATP = O-phospho-L-threonyl-[protein] + ADP + H(+)</text>
        <dbReference type="Rhea" id="RHEA:46608"/>
        <dbReference type="Rhea" id="RHEA-COMP:11060"/>
        <dbReference type="Rhea" id="RHEA-COMP:11605"/>
        <dbReference type="ChEBI" id="CHEBI:15378"/>
        <dbReference type="ChEBI" id="CHEBI:30013"/>
        <dbReference type="ChEBI" id="CHEBI:30616"/>
        <dbReference type="ChEBI" id="CHEBI:61977"/>
        <dbReference type="ChEBI" id="CHEBI:456216"/>
        <dbReference type="EC" id="2.7.11.1"/>
    </reaction>
</comment>
<evidence type="ECO:0000256" key="1">
    <source>
        <dbReference type="ARBA" id="ARBA00012513"/>
    </source>
</evidence>
<feature type="compositionally biased region" description="Polar residues" evidence="10">
    <location>
        <begin position="348"/>
        <end position="361"/>
    </location>
</feature>
<evidence type="ECO:0000256" key="10">
    <source>
        <dbReference type="SAM" id="MobiDB-lite"/>
    </source>
</evidence>
<reference evidence="12 13" key="1">
    <citation type="journal article" date="2024" name="Nat. Commun.">
        <title>Phylogenomics reveals the evolutionary origins of lichenization in chlorophyte algae.</title>
        <authorList>
            <person name="Puginier C."/>
            <person name="Libourel C."/>
            <person name="Otte J."/>
            <person name="Skaloud P."/>
            <person name="Haon M."/>
            <person name="Grisel S."/>
            <person name="Petersen M."/>
            <person name="Berrin J.G."/>
            <person name="Delaux P.M."/>
            <person name="Dal Grande F."/>
            <person name="Keller J."/>
        </authorList>
    </citation>
    <scope>NUCLEOTIDE SEQUENCE [LARGE SCALE GENOMIC DNA]</scope>
    <source>
        <strain evidence="12 13">SAG 2145</strain>
    </source>
</reference>
<dbReference type="InterPro" id="IPR017441">
    <property type="entry name" value="Protein_kinase_ATP_BS"/>
</dbReference>
<feature type="compositionally biased region" description="Pro residues" evidence="10">
    <location>
        <begin position="482"/>
        <end position="497"/>
    </location>
</feature>
<feature type="region of interest" description="Disordered" evidence="10">
    <location>
        <begin position="571"/>
        <end position="596"/>
    </location>
</feature>
<keyword evidence="5" id="KW-0418">Kinase</keyword>
<dbReference type="PROSITE" id="PS00107">
    <property type="entry name" value="PROTEIN_KINASE_ATP"/>
    <property type="match status" value="1"/>
</dbReference>
<evidence type="ECO:0000259" key="11">
    <source>
        <dbReference type="PROSITE" id="PS50011"/>
    </source>
</evidence>
<evidence type="ECO:0000256" key="5">
    <source>
        <dbReference type="ARBA" id="ARBA00022777"/>
    </source>
</evidence>
<keyword evidence="4 9" id="KW-0547">Nucleotide-binding</keyword>
<dbReference type="InterPro" id="IPR011009">
    <property type="entry name" value="Kinase-like_dom_sf"/>
</dbReference>
<feature type="region of interest" description="Disordered" evidence="10">
    <location>
        <begin position="301"/>
        <end position="425"/>
    </location>
</feature>
<dbReference type="Gene3D" id="1.10.510.10">
    <property type="entry name" value="Transferase(Phosphotransferase) domain 1"/>
    <property type="match status" value="1"/>
</dbReference>
<keyword evidence="3" id="KW-0808">Transferase</keyword>
<feature type="compositionally biased region" description="Low complexity" evidence="10">
    <location>
        <begin position="724"/>
        <end position="733"/>
    </location>
</feature>
<dbReference type="PROSITE" id="PS00108">
    <property type="entry name" value="PROTEIN_KINASE_ST"/>
    <property type="match status" value="1"/>
</dbReference>
<dbReference type="PROSITE" id="PS50011">
    <property type="entry name" value="PROTEIN_KINASE_DOM"/>
    <property type="match status" value="1"/>
</dbReference>
<dbReference type="GO" id="GO:0005737">
    <property type="term" value="C:cytoplasm"/>
    <property type="evidence" value="ECO:0007669"/>
    <property type="project" value="TreeGrafter"/>
</dbReference>
<feature type="compositionally biased region" description="Basic and acidic residues" evidence="10">
    <location>
        <begin position="775"/>
        <end position="785"/>
    </location>
</feature>
<evidence type="ECO:0000256" key="8">
    <source>
        <dbReference type="ARBA" id="ARBA00048679"/>
    </source>
</evidence>
<dbReference type="EMBL" id="JALJOS010000034">
    <property type="protein sequence ID" value="KAK9822011.1"/>
    <property type="molecule type" value="Genomic_DNA"/>
</dbReference>
<feature type="region of interest" description="Disordered" evidence="10">
    <location>
        <begin position="701"/>
        <end position="859"/>
    </location>
</feature>
<feature type="compositionally biased region" description="Polar residues" evidence="10">
    <location>
        <begin position="414"/>
        <end position="425"/>
    </location>
</feature>
<keyword evidence="2" id="KW-0723">Serine/threonine-protein kinase</keyword>
<dbReference type="GO" id="GO:0005524">
    <property type="term" value="F:ATP binding"/>
    <property type="evidence" value="ECO:0007669"/>
    <property type="project" value="UniProtKB-UniRule"/>
</dbReference>
<feature type="region of interest" description="Disordered" evidence="10">
    <location>
        <begin position="437"/>
        <end position="526"/>
    </location>
</feature>
<proteinExistence type="predicted"/>
<dbReference type="AlphaFoldDB" id="A0AAW1QKK1"/>
<evidence type="ECO:0000256" key="6">
    <source>
        <dbReference type="ARBA" id="ARBA00022840"/>
    </source>
</evidence>
<keyword evidence="6 9" id="KW-0067">ATP-binding</keyword>
<comment type="caution">
    <text evidence="12">The sequence shown here is derived from an EMBL/GenBank/DDBJ whole genome shotgun (WGS) entry which is preliminary data.</text>
</comment>
<sequence length="859" mass="90846">MKSFFKNVQVGLAQRKGEGVLAGKVLRLGQFSVRVENHIGEGGFASIYKVRDTTSGQAFALKHMRLAGDQECIRDMTVEVQTMMALRGVHNVLRLVAVGYGGPEHARQEAYLLMDLCKDSLVGYMTQRDFKLKDVEVVDIFRSVCAAVQAMHNQDPPMAHRDLKAENVLLHENDTWVLCDYGSVSTWAGVHETSNQIMIAEDEIRRHTTAAYRAPEMWDLYNRERMDTNVDIWALGCLLYYLCFGKLPFGMEAKLQILNGDFQMPSTRPPALRQIIRQALTVKPSDRPSVASLLQQLEPVASSLGLPPPASSTSRRHTADTTPAAAPSEPEPVPVAVYTPAQSDPAGAQSSQTATPLIDTSTDTTAAPAAAAANAAPQARPPPTTGRHPGGLFFAQQQAGPGAAPVRSPPSTPSLPNKTPSQRSLYVQPSGELISTAEEATPRRPPAVSTHSAPSQAARPPKSAHPLSPTADTHAHLHPGGAPRPPPRGASPTPPHSAVPLQDRDGSGGQQVGRGVGGGGISSGAPLGLDTLEGCRKRLGELATEMISLRQVVASQQSTISQLQEENAALRSQQVSAAPHIQPSQATSVPSATRAQPTDATWIAFEELSPSKAPTSTGSSPFQQARQPSPLRPDDDPFQEGSAFGNGSASGVTSPTKAAAAAPGSPAKRQLSAAGIASPKAALLASAQAAAAASAAAERTSSFGLSHEHSRPARMGSMGSDGGLQQPQQQPQHLQRHVAFATPATPSNADPFDPFGFSDTAAGSSSAAPGPARDPFTDHSLKAKMPDPSVEAYDTYRGEGDDSSEISSPIDYTPPHLARTTGSSSFRDRVKSKFGGKHRRTTSEPTPVDSWHLGQQESF</sequence>
<organism evidence="12 13">
    <name type="scientific">Apatococcus lobatus</name>
    <dbReference type="NCBI Taxonomy" id="904363"/>
    <lineage>
        <taxon>Eukaryota</taxon>
        <taxon>Viridiplantae</taxon>
        <taxon>Chlorophyta</taxon>
        <taxon>core chlorophytes</taxon>
        <taxon>Trebouxiophyceae</taxon>
        <taxon>Chlorellales</taxon>
        <taxon>Chlorellaceae</taxon>
        <taxon>Apatococcus</taxon>
    </lineage>
</organism>
<evidence type="ECO:0000313" key="12">
    <source>
        <dbReference type="EMBL" id="KAK9822011.1"/>
    </source>
</evidence>
<dbReference type="EC" id="2.7.11.1" evidence="1"/>
<dbReference type="PANTHER" id="PTHR22967:SF57">
    <property type="entry name" value="AUXILIN, ISOFORM A-RELATED"/>
    <property type="match status" value="1"/>
</dbReference>
<accession>A0AAW1QKK1</accession>
<dbReference type="InterPro" id="IPR000719">
    <property type="entry name" value="Prot_kinase_dom"/>
</dbReference>
<protein>
    <recommendedName>
        <fullName evidence="1">non-specific serine/threonine protein kinase</fullName>
        <ecNumber evidence="1">2.7.11.1</ecNumber>
    </recommendedName>
</protein>
<dbReference type="GO" id="GO:0004674">
    <property type="term" value="F:protein serine/threonine kinase activity"/>
    <property type="evidence" value="ECO:0007669"/>
    <property type="project" value="UniProtKB-KW"/>
</dbReference>
<feature type="compositionally biased region" description="Low complexity" evidence="10">
    <location>
        <begin position="385"/>
        <end position="405"/>
    </location>
</feature>
<evidence type="ECO:0000256" key="4">
    <source>
        <dbReference type="ARBA" id="ARBA00022741"/>
    </source>
</evidence>
<feature type="region of interest" description="Disordered" evidence="10">
    <location>
        <begin position="610"/>
        <end position="664"/>
    </location>
</feature>
<dbReference type="Pfam" id="PF00069">
    <property type="entry name" value="Pkinase"/>
    <property type="match status" value="1"/>
</dbReference>